<dbReference type="Gene3D" id="1.20.1250.20">
    <property type="entry name" value="MFS general substrate transporter like domains"/>
    <property type="match status" value="1"/>
</dbReference>
<evidence type="ECO:0000256" key="1">
    <source>
        <dbReference type="ARBA" id="ARBA00007867"/>
    </source>
</evidence>
<evidence type="ECO:0000256" key="7">
    <source>
        <dbReference type="PROSITE-ProRule" id="PRU00354"/>
    </source>
</evidence>
<dbReference type="AlphaFoldDB" id="A0A512M8K2"/>
<dbReference type="NCBIfam" id="NF037959">
    <property type="entry name" value="MFS_SpdSyn"/>
    <property type="match status" value="1"/>
</dbReference>
<dbReference type="GO" id="GO:0006596">
    <property type="term" value="P:polyamine biosynthetic process"/>
    <property type="evidence" value="ECO:0007669"/>
    <property type="project" value="UniProtKB-UniRule"/>
</dbReference>
<evidence type="ECO:0000313" key="12">
    <source>
        <dbReference type="Proteomes" id="UP000321577"/>
    </source>
</evidence>
<evidence type="ECO:0000256" key="4">
    <source>
        <dbReference type="ARBA" id="ARBA00022989"/>
    </source>
</evidence>
<reference evidence="11 12" key="1">
    <citation type="submission" date="2019-07" db="EMBL/GenBank/DDBJ databases">
        <title>Whole genome shotgun sequence of Brevifollis gellanilyticus NBRC 108608.</title>
        <authorList>
            <person name="Hosoyama A."/>
            <person name="Uohara A."/>
            <person name="Ohji S."/>
            <person name="Ichikawa N."/>
        </authorList>
    </citation>
    <scope>NUCLEOTIDE SEQUENCE [LARGE SCALE GENOMIC DNA]</scope>
    <source>
        <strain evidence="11 12">NBRC 108608</strain>
    </source>
</reference>
<keyword evidence="3 8" id="KW-0812">Transmembrane</keyword>
<dbReference type="CDD" id="cd02440">
    <property type="entry name" value="AdoMet_MTases"/>
    <property type="match status" value="1"/>
</dbReference>
<proteinExistence type="inferred from homology"/>
<feature type="transmembrane region" description="Helical" evidence="8">
    <location>
        <begin position="150"/>
        <end position="177"/>
    </location>
</feature>
<gene>
    <name evidence="11" type="ORF">BGE01nite_23570</name>
</gene>
<dbReference type="RefSeq" id="WP_146850645.1">
    <property type="nucleotide sequence ID" value="NZ_BKAG01000014.1"/>
</dbReference>
<dbReference type="InterPro" id="IPR030374">
    <property type="entry name" value="PABS"/>
</dbReference>
<evidence type="ECO:0000256" key="3">
    <source>
        <dbReference type="ARBA" id="ARBA00022692"/>
    </source>
</evidence>
<keyword evidence="4 8" id="KW-1133">Transmembrane helix</keyword>
<feature type="transmembrane region" description="Helical" evidence="8">
    <location>
        <begin position="15"/>
        <end position="40"/>
    </location>
</feature>
<organism evidence="11 12">
    <name type="scientific">Brevifollis gellanilyticus</name>
    <dbReference type="NCBI Taxonomy" id="748831"/>
    <lineage>
        <taxon>Bacteria</taxon>
        <taxon>Pseudomonadati</taxon>
        <taxon>Verrucomicrobiota</taxon>
        <taxon>Verrucomicrobiia</taxon>
        <taxon>Verrucomicrobiales</taxon>
        <taxon>Verrucomicrobiaceae</taxon>
    </lineage>
</organism>
<feature type="transmembrane region" description="Helical" evidence="8">
    <location>
        <begin position="75"/>
        <end position="95"/>
    </location>
</feature>
<sequence>MSRPAPTPSPLPTRLYLGAACFLAGAAMMVIEICAFRLLAPIFGNSVYTWTALIGVILIAFSAGGFLGGRLVDKHAHLGLLGFLLGGSALLTFLIPPLHLGFGQSFSSSGMIGGSVMLSLFLFAIPGALLGAVSPAAVRLYSLTQKDTHVGAAAGTISMLGSLGSFVGTFLSGFVLLSHFGVRSIFLGCGVLLVILALVAFFLNKSTKKAGILAVLAPIIAGFSSQANEQPGKDVLFVKESFYHRIEISETGVSPHKQRLLRLDSTPEGAMNPDDGSLVMDYQHYWRLPLLKDQPKIDSALFIGAGAFGMPEALSREFPEAKVDVAEIDPEVIEVGKKFFKLADHPRVNAHAGDARRFLNEQTNQKWDLIFGDAYAGVRSIPSHLVTKEFFQLIADHLTPEGTFVMNAISAAKGERAELLSGLLATLRTVFPHVEAFAVHGAPTMSQNIIILASRQDWKPLLTDRFYANGTWQNRVTRSYLASNQLPLNGSVFTDDFNPVDRIIAKGLLEE</sequence>
<protein>
    <recommendedName>
        <fullName evidence="13">Spermidine synthase</fullName>
    </recommendedName>
</protein>
<feature type="active site" description="Proton acceptor" evidence="7">
    <location>
        <position position="373"/>
    </location>
</feature>
<dbReference type="Proteomes" id="UP000321577">
    <property type="component" value="Unassembled WGS sequence"/>
</dbReference>
<evidence type="ECO:0000259" key="10">
    <source>
        <dbReference type="PROSITE" id="PS51006"/>
    </source>
</evidence>
<evidence type="ECO:0000256" key="8">
    <source>
        <dbReference type="SAM" id="Phobius"/>
    </source>
</evidence>
<evidence type="ECO:0000256" key="6">
    <source>
        <dbReference type="ARBA" id="ARBA00023136"/>
    </source>
</evidence>
<feature type="domain" description="PABS" evidence="10">
    <location>
        <begin position="214"/>
        <end position="455"/>
    </location>
</feature>
<dbReference type="OrthoDB" id="178643at2"/>
<dbReference type="CDD" id="cd06174">
    <property type="entry name" value="MFS"/>
    <property type="match status" value="1"/>
</dbReference>
<dbReference type="InterPro" id="IPR029063">
    <property type="entry name" value="SAM-dependent_MTases_sf"/>
</dbReference>
<feature type="domain" description="Major facilitator superfamily (MFS) profile" evidence="9">
    <location>
        <begin position="1"/>
        <end position="208"/>
    </location>
</feature>
<dbReference type="PANTHER" id="PTHR43317:SF1">
    <property type="entry name" value="THERMOSPERMINE SYNTHASE ACAULIS5"/>
    <property type="match status" value="1"/>
</dbReference>
<name>A0A512M8K2_9BACT</name>
<dbReference type="InterPro" id="IPR036259">
    <property type="entry name" value="MFS_trans_sf"/>
</dbReference>
<evidence type="ECO:0000256" key="2">
    <source>
        <dbReference type="ARBA" id="ARBA00022679"/>
    </source>
</evidence>
<comment type="caution">
    <text evidence="11">The sequence shown here is derived from an EMBL/GenBank/DDBJ whole genome shotgun (WGS) entry which is preliminary data.</text>
</comment>
<evidence type="ECO:0000259" key="9">
    <source>
        <dbReference type="PROSITE" id="PS50850"/>
    </source>
</evidence>
<dbReference type="GO" id="GO:0010487">
    <property type="term" value="F:thermospermine synthase activity"/>
    <property type="evidence" value="ECO:0007669"/>
    <property type="project" value="TreeGrafter"/>
</dbReference>
<evidence type="ECO:0000313" key="11">
    <source>
        <dbReference type="EMBL" id="GEP43066.1"/>
    </source>
</evidence>
<dbReference type="GO" id="GO:0022857">
    <property type="term" value="F:transmembrane transporter activity"/>
    <property type="evidence" value="ECO:0007669"/>
    <property type="project" value="InterPro"/>
</dbReference>
<accession>A0A512M8K2</accession>
<dbReference type="PROSITE" id="PS51006">
    <property type="entry name" value="PABS_2"/>
    <property type="match status" value="1"/>
</dbReference>
<keyword evidence="2 7" id="KW-0808">Transferase</keyword>
<dbReference type="EMBL" id="BKAG01000014">
    <property type="protein sequence ID" value="GEP43066.1"/>
    <property type="molecule type" value="Genomic_DNA"/>
</dbReference>
<comment type="similarity">
    <text evidence="1">Belongs to the spermidine/spermine synthase family.</text>
</comment>
<dbReference type="PROSITE" id="PS50850">
    <property type="entry name" value="MFS"/>
    <property type="match status" value="1"/>
</dbReference>
<feature type="transmembrane region" description="Helical" evidence="8">
    <location>
        <begin position="116"/>
        <end position="138"/>
    </location>
</feature>
<dbReference type="Pfam" id="PF01564">
    <property type="entry name" value="Spermine_synth"/>
    <property type="match status" value="1"/>
</dbReference>
<dbReference type="PANTHER" id="PTHR43317">
    <property type="entry name" value="THERMOSPERMINE SYNTHASE ACAULIS5"/>
    <property type="match status" value="1"/>
</dbReference>
<dbReference type="Gene3D" id="3.40.50.150">
    <property type="entry name" value="Vaccinia Virus protein VP39"/>
    <property type="match status" value="1"/>
</dbReference>
<dbReference type="SUPFAM" id="SSF103473">
    <property type="entry name" value="MFS general substrate transporter"/>
    <property type="match status" value="1"/>
</dbReference>
<keyword evidence="5 7" id="KW-0620">Polyamine biosynthesis</keyword>
<dbReference type="InterPro" id="IPR020846">
    <property type="entry name" value="MFS_dom"/>
</dbReference>
<feature type="transmembrane region" description="Helical" evidence="8">
    <location>
        <begin position="184"/>
        <end position="203"/>
    </location>
</feature>
<feature type="transmembrane region" description="Helical" evidence="8">
    <location>
        <begin position="47"/>
        <end position="69"/>
    </location>
</feature>
<keyword evidence="6 8" id="KW-0472">Membrane</keyword>
<keyword evidence="12" id="KW-1185">Reference proteome</keyword>
<evidence type="ECO:0000256" key="5">
    <source>
        <dbReference type="ARBA" id="ARBA00023115"/>
    </source>
</evidence>
<dbReference type="SUPFAM" id="SSF53335">
    <property type="entry name" value="S-adenosyl-L-methionine-dependent methyltransferases"/>
    <property type="match status" value="1"/>
</dbReference>
<evidence type="ECO:0008006" key="13">
    <source>
        <dbReference type="Google" id="ProtNLM"/>
    </source>
</evidence>